<dbReference type="Proteomes" id="UP000248724">
    <property type="component" value="Unassembled WGS sequence"/>
</dbReference>
<dbReference type="AlphaFoldDB" id="A0A2W5ZA12"/>
<dbReference type="InterPro" id="IPR017517">
    <property type="entry name" value="Maleyloyr_isom"/>
</dbReference>
<gene>
    <name evidence="2" type="ORF">DLM65_10080</name>
</gene>
<dbReference type="NCBIfam" id="TIGR03083">
    <property type="entry name" value="maleylpyruvate isomerase family mycothiol-dependent enzyme"/>
    <property type="match status" value="1"/>
</dbReference>
<name>A0A2W5ZA12_9BACT</name>
<sequence>MTNPPDGTPAPEPLAMARARSGPQRAGALMVLDDLRQVIDADRRLVEAILPWRLNDRTPCAGWDVQALLDHLVSVNCVYGALIRGDPPPRHDPRHVPRTGFGYTGGDLLEAFSAPGALQRGVATPLGELPGSVLAQHVVNELVVHGWDLARTLGQPTDLVPEVASHVLATLTEWKPIFRHLGEACQGDEQPAPHGAAALDRVAAILGRTV</sequence>
<proteinExistence type="predicted"/>
<organism evidence="2 3">
    <name type="scientific">Candidatus Aeolococcus gillhamiae</name>
    <dbReference type="NCBI Taxonomy" id="3127015"/>
    <lineage>
        <taxon>Bacteria</taxon>
        <taxon>Bacillati</taxon>
        <taxon>Candidatus Dormiibacterota</taxon>
        <taxon>Candidatus Dormibacteria</taxon>
        <taxon>Candidatus Aeolococcales</taxon>
        <taxon>Candidatus Aeolococcaceae</taxon>
        <taxon>Candidatus Aeolococcus</taxon>
    </lineage>
</organism>
<dbReference type="InterPro" id="IPR017520">
    <property type="entry name" value="CHP03086"/>
</dbReference>
<evidence type="ECO:0000313" key="2">
    <source>
        <dbReference type="EMBL" id="PZR79685.1"/>
    </source>
</evidence>
<dbReference type="InterPro" id="IPR034660">
    <property type="entry name" value="DinB/YfiT-like"/>
</dbReference>
<evidence type="ECO:0000259" key="1">
    <source>
        <dbReference type="Pfam" id="PF11716"/>
    </source>
</evidence>
<dbReference type="Pfam" id="PF11716">
    <property type="entry name" value="MDMPI_N"/>
    <property type="match status" value="1"/>
</dbReference>
<dbReference type="NCBIfam" id="TIGR03086">
    <property type="entry name" value="TIGR03086 family metal-binding protein"/>
    <property type="match status" value="1"/>
</dbReference>
<comment type="caution">
    <text evidence="2">The sequence shown here is derived from an EMBL/GenBank/DDBJ whole genome shotgun (WGS) entry which is preliminary data.</text>
</comment>
<dbReference type="SUPFAM" id="SSF109854">
    <property type="entry name" value="DinB/YfiT-like putative metalloenzymes"/>
    <property type="match status" value="1"/>
</dbReference>
<feature type="domain" description="Mycothiol-dependent maleylpyruvate isomerase metal-binding" evidence="1">
    <location>
        <begin position="35"/>
        <end position="150"/>
    </location>
</feature>
<dbReference type="GO" id="GO:0046872">
    <property type="term" value="F:metal ion binding"/>
    <property type="evidence" value="ECO:0007669"/>
    <property type="project" value="InterPro"/>
</dbReference>
<protein>
    <submittedName>
        <fullName evidence="2">TIGR03086 family protein</fullName>
    </submittedName>
</protein>
<dbReference type="InterPro" id="IPR024344">
    <property type="entry name" value="MDMPI_metal-binding"/>
</dbReference>
<evidence type="ECO:0000313" key="3">
    <source>
        <dbReference type="Proteomes" id="UP000248724"/>
    </source>
</evidence>
<accession>A0A2W5ZA12</accession>
<dbReference type="EMBL" id="QHBU01000195">
    <property type="protein sequence ID" value="PZR79685.1"/>
    <property type="molecule type" value="Genomic_DNA"/>
</dbReference>
<reference evidence="2 3" key="1">
    <citation type="journal article" date="2017" name="Nature">
        <title>Atmospheric trace gases support primary production in Antarctic desert surface soil.</title>
        <authorList>
            <person name="Ji M."/>
            <person name="Greening C."/>
            <person name="Vanwonterghem I."/>
            <person name="Carere C.R."/>
            <person name="Bay S.K."/>
            <person name="Steen J.A."/>
            <person name="Montgomery K."/>
            <person name="Lines T."/>
            <person name="Beardall J."/>
            <person name="van Dorst J."/>
            <person name="Snape I."/>
            <person name="Stott M.B."/>
            <person name="Hugenholtz P."/>
            <person name="Ferrari B.C."/>
        </authorList>
    </citation>
    <scope>NUCLEOTIDE SEQUENCE [LARGE SCALE GENOMIC DNA]</scope>
    <source>
        <strain evidence="2">RRmetagenome_bin12</strain>
    </source>
</reference>